<dbReference type="EMBL" id="LHPF02000002">
    <property type="protein sequence ID" value="PSC75770.1"/>
    <property type="molecule type" value="Genomic_DNA"/>
</dbReference>
<dbReference type="PANTHER" id="PTHR36535:SF1">
    <property type="entry name" value="DUF1772 DOMAIN-CONTAINING PROTEIN"/>
    <property type="match status" value="1"/>
</dbReference>
<keyword evidence="1" id="KW-1133">Transmembrane helix</keyword>
<organism evidence="2 3">
    <name type="scientific">Micractinium conductrix</name>
    <dbReference type="NCBI Taxonomy" id="554055"/>
    <lineage>
        <taxon>Eukaryota</taxon>
        <taxon>Viridiplantae</taxon>
        <taxon>Chlorophyta</taxon>
        <taxon>core chlorophytes</taxon>
        <taxon>Trebouxiophyceae</taxon>
        <taxon>Chlorellales</taxon>
        <taxon>Chlorellaceae</taxon>
        <taxon>Chlorella clade</taxon>
        <taxon>Micractinium</taxon>
    </lineage>
</organism>
<dbReference type="OrthoDB" id="509370at2759"/>
<feature type="transmembrane region" description="Helical" evidence="1">
    <location>
        <begin position="61"/>
        <end position="80"/>
    </location>
</feature>
<dbReference type="Proteomes" id="UP000239649">
    <property type="component" value="Unassembled WGS sequence"/>
</dbReference>
<dbReference type="AlphaFoldDB" id="A0A2P6VNW8"/>
<dbReference type="PANTHER" id="PTHR36535">
    <property type="entry name" value="YALI0E30327P"/>
    <property type="match status" value="1"/>
</dbReference>
<feature type="transmembrane region" description="Helical" evidence="1">
    <location>
        <begin position="87"/>
        <end position="106"/>
    </location>
</feature>
<comment type="caution">
    <text evidence="2">The sequence shown here is derived from an EMBL/GenBank/DDBJ whole genome shotgun (WGS) entry which is preliminary data.</text>
</comment>
<keyword evidence="1" id="KW-0812">Transmembrane</keyword>
<gene>
    <name evidence="2" type="ORF">C2E20_1404</name>
</gene>
<accession>A0A2P6VNW8</accession>
<keyword evidence="1" id="KW-0472">Membrane</keyword>
<keyword evidence="3" id="KW-1185">Reference proteome</keyword>
<reference evidence="2 3" key="1">
    <citation type="journal article" date="2018" name="Plant J.">
        <title>Genome sequences of Chlorella sorokiniana UTEX 1602 and Micractinium conductrix SAG 241.80: implications to maltose excretion by a green alga.</title>
        <authorList>
            <person name="Arriola M.B."/>
            <person name="Velmurugan N."/>
            <person name="Zhang Y."/>
            <person name="Plunkett M.H."/>
            <person name="Hondzo H."/>
            <person name="Barney B.M."/>
        </authorList>
    </citation>
    <scope>NUCLEOTIDE SEQUENCE [LARGE SCALE GENOMIC DNA]</scope>
    <source>
        <strain evidence="2 3">SAG 241.80</strain>
    </source>
</reference>
<sequence length="167" mass="17279">MALDATGSAAAIAALAAAAGWESVSIYLLSGDPVPLYADMSQPTQVLLDDWRRMFTPAMNLQARLCVLAGAASGVAAFGLRGENQTAAAAFGVAAACNAGIFWYTLAKIMPVNRRLLTPGQAEKAEGEPGVRSLLKQWGEMHGVRTAFGAVALAAAAYGTHALLTRS</sequence>
<feature type="transmembrane region" description="Helical" evidence="1">
    <location>
        <begin position="144"/>
        <end position="164"/>
    </location>
</feature>
<evidence type="ECO:0000256" key="1">
    <source>
        <dbReference type="SAM" id="Phobius"/>
    </source>
</evidence>
<evidence type="ECO:0000313" key="3">
    <source>
        <dbReference type="Proteomes" id="UP000239649"/>
    </source>
</evidence>
<proteinExistence type="predicted"/>
<evidence type="ECO:0000313" key="2">
    <source>
        <dbReference type="EMBL" id="PSC75770.1"/>
    </source>
</evidence>
<dbReference type="Pfam" id="PF08592">
    <property type="entry name" value="Anthrone_oxy"/>
    <property type="match status" value="1"/>
</dbReference>
<protein>
    <submittedName>
        <fullName evidence="2">Uncharacterized protein</fullName>
    </submittedName>
</protein>
<name>A0A2P6VNW8_9CHLO</name>
<dbReference type="InterPro" id="IPR013901">
    <property type="entry name" value="Anthrone_oxy"/>
</dbReference>